<organism evidence="3 4">
    <name type="scientific">Halosimplex pelagicum</name>
    <dbReference type="NCBI Taxonomy" id="869886"/>
    <lineage>
        <taxon>Archaea</taxon>
        <taxon>Methanobacteriati</taxon>
        <taxon>Methanobacteriota</taxon>
        <taxon>Stenosarchaea group</taxon>
        <taxon>Halobacteria</taxon>
        <taxon>Halobacteriales</taxon>
        <taxon>Haloarculaceae</taxon>
        <taxon>Halosimplex</taxon>
    </lineage>
</organism>
<accession>A0A7D5P813</accession>
<feature type="region of interest" description="Disordered" evidence="1">
    <location>
        <begin position="1"/>
        <end position="23"/>
    </location>
</feature>
<keyword evidence="4" id="KW-1185">Reference proteome</keyword>
<protein>
    <submittedName>
        <fullName evidence="3">Uncharacterized protein</fullName>
    </submittedName>
</protein>
<evidence type="ECO:0000256" key="2">
    <source>
        <dbReference type="SAM" id="Phobius"/>
    </source>
</evidence>
<dbReference type="RefSeq" id="WP_179920799.1">
    <property type="nucleotide sequence ID" value="NZ_CP058909.1"/>
</dbReference>
<feature type="transmembrane region" description="Helical" evidence="2">
    <location>
        <begin position="75"/>
        <end position="93"/>
    </location>
</feature>
<name>A0A7D5P813_9EURY</name>
<reference evidence="3 4" key="1">
    <citation type="submission" date="2020-07" db="EMBL/GenBank/DDBJ databases">
        <title>Halosimplex litoreum sp. nov. and Halosimplex rubrum sp. nov., isolated from different salt environments.</title>
        <authorList>
            <person name="Cui H."/>
        </authorList>
    </citation>
    <scope>NUCLEOTIDE SEQUENCE [LARGE SCALE GENOMIC DNA]</scope>
    <source>
        <strain evidence="3 4">R2</strain>
    </source>
</reference>
<proteinExistence type="predicted"/>
<keyword evidence="2" id="KW-1133">Transmembrane helix</keyword>
<evidence type="ECO:0000256" key="1">
    <source>
        <dbReference type="SAM" id="MobiDB-lite"/>
    </source>
</evidence>
<dbReference type="AlphaFoldDB" id="A0A7D5P813"/>
<dbReference type="GeneID" id="56081871"/>
<evidence type="ECO:0000313" key="3">
    <source>
        <dbReference type="EMBL" id="QLH80984.1"/>
    </source>
</evidence>
<gene>
    <name evidence="3" type="ORF">HZS54_04740</name>
</gene>
<keyword evidence="2" id="KW-0472">Membrane</keyword>
<evidence type="ECO:0000313" key="4">
    <source>
        <dbReference type="Proteomes" id="UP000509346"/>
    </source>
</evidence>
<feature type="transmembrane region" description="Helical" evidence="2">
    <location>
        <begin position="35"/>
        <end position="63"/>
    </location>
</feature>
<dbReference type="Proteomes" id="UP000509346">
    <property type="component" value="Chromosome"/>
</dbReference>
<sequence length="94" mass="9670">MSNTTADDEVAGDGADGHTEGGEDTLLDLFGEREFTVIGIVSAFIAVSVVPLAFGGLSAYCGYQIYRHHHTKNGIAVMILGLGAMIQGLLTGGG</sequence>
<dbReference type="KEGG" id="hpel:HZS54_04740"/>
<dbReference type="EMBL" id="CP058909">
    <property type="protein sequence ID" value="QLH80984.1"/>
    <property type="molecule type" value="Genomic_DNA"/>
</dbReference>
<feature type="compositionally biased region" description="Acidic residues" evidence="1">
    <location>
        <begin position="1"/>
        <end position="11"/>
    </location>
</feature>
<keyword evidence="2" id="KW-0812">Transmembrane</keyword>